<reference evidence="4" key="1">
    <citation type="journal article" date="2019" name="Int. J. Syst. Evol. Microbiol.">
        <title>The Global Catalogue of Microorganisms (GCM) 10K type strain sequencing project: providing services to taxonomists for standard genome sequencing and annotation.</title>
        <authorList>
            <consortium name="The Broad Institute Genomics Platform"/>
            <consortium name="The Broad Institute Genome Sequencing Center for Infectious Disease"/>
            <person name="Wu L."/>
            <person name="Ma J."/>
        </authorList>
    </citation>
    <scope>NUCLEOTIDE SEQUENCE [LARGE SCALE GENOMIC DNA]</scope>
    <source>
        <strain evidence="4">DT43</strain>
    </source>
</reference>
<evidence type="ECO:0000313" key="3">
    <source>
        <dbReference type="EMBL" id="MFC5631603.1"/>
    </source>
</evidence>
<dbReference type="RefSeq" id="WP_156806669.1">
    <property type="nucleotide sequence ID" value="NZ_JBHSOJ010000022.1"/>
</dbReference>
<keyword evidence="4" id="KW-1185">Reference proteome</keyword>
<accession>A0ABW0UDF6</accession>
<sequence>MKKNLLFLGLGIFFLCLSACSSKKDTEVKTVENVTLDTNVVKKDTTPIHQDIRLKFNDIQLASAANEFKGGTNLEGLKNLFGEPMSHETVPAGSVSVDLYTWNFDQVSLRVHIYQDSSIVRSISNFQFNREETITKSDVDALKISQENIPGDSFKAISDKLGQPDVMSQAVSSEKEEIQAVWTSGLKTDSGATLILDFENNALVRVEQNGIKD</sequence>
<keyword evidence="1 2" id="KW-0732">Signal</keyword>
<gene>
    <name evidence="3" type="ORF">ACFPQ3_08490</name>
</gene>
<dbReference type="Proteomes" id="UP001596110">
    <property type="component" value="Unassembled WGS sequence"/>
</dbReference>
<dbReference type="EMBL" id="JBHSOJ010000022">
    <property type="protein sequence ID" value="MFC5631603.1"/>
    <property type="molecule type" value="Genomic_DNA"/>
</dbReference>
<protein>
    <submittedName>
        <fullName evidence="3">DUF3862 domain-containing protein</fullName>
    </submittedName>
</protein>
<evidence type="ECO:0000256" key="1">
    <source>
        <dbReference type="ARBA" id="ARBA00022729"/>
    </source>
</evidence>
<dbReference type="InterPro" id="IPR024418">
    <property type="entry name" value="DUF3862"/>
</dbReference>
<evidence type="ECO:0000313" key="4">
    <source>
        <dbReference type="Proteomes" id="UP001596110"/>
    </source>
</evidence>
<dbReference type="InterPro" id="IPR037873">
    <property type="entry name" value="BamE-like"/>
</dbReference>
<feature type="chain" id="PRO_5045889173" evidence="2">
    <location>
        <begin position="24"/>
        <end position="213"/>
    </location>
</feature>
<dbReference type="Gene3D" id="3.30.1450.10">
    <property type="match status" value="2"/>
</dbReference>
<name>A0ABW0UDF6_9STRE</name>
<proteinExistence type="predicted"/>
<feature type="signal peptide" evidence="2">
    <location>
        <begin position="1"/>
        <end position="23"/>
    </location>
</feature>
<dbReference type="Pfam" id="PF12978">
    <property type="entry name" value="DUF3862"/>
    <property type="match status" value="1"/>
</dbReference>
<organism evidence="3 4">
    <name type="scientific">Streptococcus caledonicus</name>
    <dbReference type="NCBI Taxonomy" id="2614158"/>
    <lineage>
        <taxon>Bacteria</taxon>
        <taxon>Bacillati</taxon>
        <taxon>Bacillota</taxon>
        <taxon>Bacilli</taxon>
        <taxon>Lactobacillales</taxon>
        <taxon>Streptococcaceae</taxon>
        <taxon>Streptococcus</taxon>
    </lineage>
</organism>
<evidence type="ECO:0000256" key="2">
    <source>
        <dbReference type="SAM" id="SignalP"/>
    </source>
</evidence>
<comment type="caution">
    <text evidence="3">The sequence shown here is derived from an EMBL/GenBank/DDBJ whole genome shotgun (WGS) entry which is preliminary data.</text>
</comment>